<dbReference type="OrthoDB" id="2441886at2759"/>
<evidence type="ECO:0000313" key="1">
    <source>
        <dbReference type="EMBL" id="RIA86398.1"/>
    </source>
</evidence>
<evidence type="ECO:0000313" key="2">
    <source>
        <dbReference type="Proteomes" id="UP000265703"/>
    </source>
</evidence>
<comment type="caution">
    <text evidence="1">The sequence shown here is derived from an EMBL/GenBank/DDBJ whole genome shotgun (WGS) entry which is preliminary data.</text>
</comment>
<name>A0A397SK36_9GLOM</name>
<dbReference type="Proteomes" id="UP000265703">
    <property type="component" value="Unassembled WGS sequence"/>
</dbReference>
<organism evidence="1 2">
    <name type="scientific">Glomus cerebriforme</name>
    <dbReference type="NCBI Taxonomy" id="658196"/>
    <lineage>
        <taxon>Eukaryota</taxon>
        <taxon>Fungi</taxon>
        <taxon>Fungi incertae sedis</taxon>
        <taxon>Mucoromycota</taxon>
        <taxon>Glomeromycotina</taxon>
        <taxon>Glomeromycetes</taxon>
        <taxon>Glomerales</taxon>
        <taxon>Glomeraceae</taxon>
        <taxon>Glomus</taxon>
    </lineage>
</organism>
<evidence type="ECO:0008006" key="3">
    <source>
        <dbReference type="Google" id="ProtNLM"/>
    </source>
</evidence>
<reference evidence="1 2" key="1">
    <citation type="submission" date="2018-06" db="EMBL/GenBank/DDBJ databases">
        <title>Comparative genomics reveals the genomic features of Rhizophagus irregularis, R. cerebriforme, R. diaphanum and Gigaspora rosea, and their symbiotic lifestyle signature.</title>
        <authorList>
            <person name="Morin E."/>
            <person name="San Clemente H."/>
            <person name="Chen E.C.H."/>
            <person name="De La Providencia I."/>
            <person name="Hainaut M."/>
            <person name="Kuo A."/>
            <person name="Kohler A."/>
            <person name="Murat C."/>
            <person name="Tang N."/>
            <person name="Roy S."/>
            <person name="Loubradou J."/>
            <person name="Henrissat B."/>
            <person name="Grigoriev I.V."/>
            <person name="Corradi N."/>
            <person name="Roux C."/>
            <person name="Martin F.M."/>
        </authorList>
    </citation>
    <scope>NUCLEOTIDE SEQUENCE [LARGE SCALE GENOMIC DNA]</scope>
    <source>
        <strain evidence="1 2">DAOM 227022</strain>
    </source>
</reference>
<keyword evidence="2" id="KW-1185">Reference proteome</keyword>
<dbReference type="SUPFAM" id="SSF56112">
    <property type="entry name" value="Protein kinase-like (PK-like)"/>
    <property type="match status" value="1"/>
</dbReference>
<dbReference type="AlphaFoldDB" id="A0A397SK36"/>
<protein>
    <recommendedName>
        <fullName evidence="3">Protein kinase domain-containing protein</fullName>
    </recommendedName>
</protein>
<accession>A0A397SK36</accession>
<proteinExistence type="predicted"/>
<dbReference type="InterPro" id="IPR011009">
    <property type="entry name" value="Kinase-like_dom_sf"/>
</dbReference>
<dbReference type="Gene3D" id="1.10.510.10">
    <property type="entry name" value="Transferase(Phosphotransferase) domain 1"/>
    <property type="match status" value="1"/>
</dbReference>
<gene>
    <name evidence="1" type="ORF">C1645_740868</name>
</gene>
<sequence>MYETTSGLPPYHDVSNDENLAKKICQGLRPSFNIKVPQLIVHLIESCLDANPLNRPSAVEVKNILYQQWRELVNSKETELVKQIKEADEINNKLQTNTNLSYVTPLQKFLKK</sequence>
<dbReference type="EMBL" id="QKYT01000365">
    <property type="protein sequence ID" value="RIA86398.1"/>
    <property type="molecule type" value="Genomic_DNA"/>
</dbReference>